<keyword evidence="2" id="KW-0963">Cytoplasm</keyword>
<dbReference type="OrthoDB" id="5326845at2"/>
<dbReference type="InterPro" id="IPR011129">
    <property type="entry name" value="CSD"/>
</dbReference>
<dbReference type="Gene3D" id="2.40.50.140">
    <property type="entry name" value="Nucleic acid-binding proteins"/>
    <property type="match status" value="1"/>
</dbReference>
<dbReference type="Pfam" id="PF00313">
    <property type="entry name" value="CSD"/>
    <property type="match status" value="1"/>
</dbReference>
<comment type="subcellular location">
    <subcellularLocation>
        <location evidence="1">Cytoplasm</location>
    </subcellularLocation>
</comment>
<evidence type="ECO:0000259" key="3">
    <source>
        <dbReference type="PROSITE" id="PS51857"/>
    </source>
</evidence>
<dbReference type="AlphaFoldDB" id="A0A0N9VAS4"/>
<dbReference type="InterPro" id="IPR012340">
    <property type="entry name" value="NA-bd_OB-fold"/>
</dbReference>
<feature type="domain" description="CSD" evidence="3">
    <location>
        <begin position="5"/>
        <end position="67"/>
    </location>
</feature>
<dbReference type="SMART" id="SM00357">
    <property type="entry name" value="CSP"/>
    <property type="match status" value="1"/>
</dbReference>
<dbReference type="CDD" id="cd04458">
    <property type="entry name" value="CSP_CDS"/>
    <property type="match status" value="1"/>
</dbReference>
<dbReference type="GO" id="GO:0005829">
    <property type="term" value="C:cytosol"/>
    <property type="evidence" value="ECO:0007669"/>
    <property type="project" value="UniProtKB-ARBA"/>
</dbReference>
<accession>A0A0N9VAS4</accession>
<organism evidence="4 5">
    <name type="scientific">Acinetobacter equi</name>
    <dbReference type="NCBI Taxonomy" id="1324350"/>
    <lineage>
        <taxon>Bacteria</taxon>
        <taxon>Pseudomonadati</taxon>
        <taxon>Pseudomonadota</taxon>
        <taxon>Gammaproteobacteria</taxon>
        <taxon>Moraxellales</taxon>
        <taxon>Moraxellaceae</taxon>
        <taxon>Acinetobacter</taxon>
    </lineage>
</organism>
<reference evidence="4 5" key="1">
    <citation type="journal article" date="2015" name="Int. J. Syst. Evol. Microbiol.">
        <title>Acinetobacter equi sp. nov. isolated from horse faeces.</title>
        <authorList>
            <person name="Poppel M.T."/>
            <person name="Skiebe E."/>
            <person name="Laue M."/>
            <person name="Bergmann H."/>
            <person name="Ebersberger I."/>
            <person name="Garn T."/>
            <person name="Fruth A."/>
            <person name="Baumgardt S."/>
            <person name="Busse H.J."/>
            <person name="Wilharm G."/>
        </authorList>
    </citation>
    <scope>NUCLEOTIDE SEQUENCE [LARGE SCALE GENOMIC DNA]</scope>
    <source>
        <strain evidence="4 5">114</strain>
    </source>
</reference>
<dbReference type="InterPro" id="IPR012156">
    <property type="entry name" value="Cold_shock_CspA"/>
</dbReference>
<dbReference type="InterPro" id="IPR002059">
    <property type="entry name" value="CSP_DNA-bd"/>
</dbReference>
<proteinExistence type="predicted"/>
<gene>
    <name evidence="4" type="ORF">AOY20_00325</name>
</gene>
<dbReference type="GO" id="GO:0003676">
    <property type="term" value="F:nucleic acid binding"/>
    <property type="evidence" value="ECO:0007669"/>
    <property type="project" value="InterPro"/>
</dbReference>
<dbReference type="RefSeq" id="WP_054580023.1">
    <property type="nucleotide sequence ID" value="NZ_CP012808.1"/>
</dbReference>
<dbReference type="SUPFAM" id="SSF50249">
    <property type="entry name" value="Nucleic acid-binding proteins"/>
    <property type="match status" value="1"/>
</dbReference>
<dbReference type="KEGG" id="aei:AOY20_00325"/>
<protein>
    <submittedName>
        <fullName evidence="4">Cold-shock protein</fullName>
    </submittedName>
</protein>
<dbReference type="Proteomes" id="UP000064939">
    <property type="component" value="Chromosome"/>
</dbReference>
<sequence>MKDELLQGKIKQYDPAKGFGFIGTANGDIFFHISDFPATEGEPKRNERVKFIAVENGEKFKAIRIERVEDNSAKAKKSKVASHNKSITNVLLDNFRR</sequence>
<dbReference type="PIRSF" id="PIRSF002599">
    <property type="entry name" value="Cold_shock_A"/>
    <property type="match status" value="1"/>
</dbReference>
<name>A0A0N9VAS4_9GAMM</name>
<dbReference type="EMBL" id="CP012808">
    <property type="protein sequence ID" value="ALH94105.1"/>
    <property type="molecule type" value="Genomic_DNA"/>
</dbReference>
<evidence type="ECO:0000256" key="1">
    <source>
        <dbReference type="ARBA" id="ARBA00004496"/>
    </source>
</evidence>
<evidence type="ECO:0000313" key="5">
    <source>
        <dbReference type="Proteomes" id="UP000064939"/>
    </source>
</evidence>
<dbReference type="STRING" id="1324350.AOY20_00325"/>
<evidence type="ECO:0000313" key="4">
    <source>
        <dbReference type="EMBL" id="ALH94105.1"/>
    </source>
</evidence>
<evidence type="ECO:0000256" key="2">
    <source>
        <dbReference type="ARBA" id="ARBA00022490"/>
    </source>
</evidence>
<dbReference type="PROSITE" id="PS51857">
    <property type="entry name" value="CSD_2"/>
    <property type="match status" value="1"/>
</dbReference>
<keyword evidence="5" id="KW-1185">Reference proteome</keyword>